<dbReference type="SMART" id="SM00065">
    <property type="entry name" value="GAF"/>
    <property type="match status" value="1"/>
</dbReference>
<keyword evidence="7" id="KW-0472">Membrane</keyword>
<feature type="coiled-coil region" evidence="6">
    <location>
        <begin position="438"/>
        <end position="472"/>
    </location>
</feature>
<name>A0A4V3NZR4_9BACT</name>
<dbReference type="InterPro" id="IPR004358">
    <property type="entry name" value="Sig_transdc_His_kin-like_C"/>
</dbReference>
<keyword evidence="6" id="KW-0175">Coiled coil</keyword>
<dbReference type="EC" id="2.7.13.3" evidence="2"/>
<proteinExistence type="predicted"/>
<dbReference type="AlphaFoldDB" id="A0A4V3NZR4"/>
<reference evidence="9 10" key="1">
    <citation type="submission" date="2019-04" db="EMBL/GenBank/DDBJ databases">
        <title>Geobacter oryzae sp. nov., ferric-reducing bacteria isolated from paddy soil.</title>
        <authorList>
            <person name="Xu Z."/>
            <person name="Masuda Y."/>
            <person name="Itoh H."/>
            <person name="Senoo K."/>
        </authorList>
    </citation>
    <scope>NUCLEOTIDE SEQUENCE [LARGE SCALE GENOMIC DNA]</scope>
    <source>
        <strain evidence="9 10">Red111</strain>
    </source>
</reference>
<keyword evidence="10" id="KW-1185">Reference proteome</keyword>
<comment type="catalytic activity">
    <reaction evidence="1">
        <text>ATP + protein L-histidine = ADP + protein N-phospho-L-histidine.</text>
        <dbReference type="EC" id="2.7.13.3"/>
    </reaction>
</comment>
<dbReference type="Gene3D" id="3.30.565.10">
    <property type="entry name" value="Histidine kinase-like ATPase, C-terminal domain"/>
    <property type="match status" value="1"/>
</dbReference>
<dbReference type="InterPro" id="IPR050351">
    <property type="entry name" value="BphY/WalK/GraS-like"/>
</dbReference>
<dbReference type="FunFam" id="3.30.565.10:FF:000006">
    <property type="entry name" value="Sensor histidine kinase WalK"/>
    <property type="match status" value="1"/>
</dbReference>
<dbReference type="InterPro" id="IPR036890">
    <property type="entry name" value="HATPase_C_sf"/>
</dbReference>
<accession>A0A4V3NZR4</accession>
<keyword evidence="5" id="KW-0418">Kinase</keyword>
<feature type="domain" description="Histidine kinase" evidence="8">
    <location>
        <begin position="479"/>
        <end position="689"/>
    </location>
</feature>
<keyword evidence="7" id="KW-0812">Transmembrane</keyword>
<evidence type="ECO:0000256" key="7">
    <source>
        <dbReference type="SAM" id="Phobius"/>
    </source>
</evidence>
<dbReference type="Pfam" id="PF02518">
    <property type="entry name" value="HATPase_c"/>
    <property type="match status" value="1"/>
</dbReference>
<dbReference type="SUPFAM" id="SSF55874">
    <property type="entry name" value="ATPase domain of HSP90 chaperone/DNA topoisomerase II/histidine kinase"/>
    <property type="match status" value="1"/>
</dbReference>
<sequence length="691" mass="77092">MHDTPLYNSRIFDSYLKLLRQKYPHIDTVALLAHAGMKPHEVADPGHWFTQRQVDRFHDRLVQLTGGRGIAREAGRYAASPEALGPLRSFMLGMVGPEYILHFISKVAPRFTRSSRCAHRRTGSREIEVNVTFNEGVRENPNQCENRMGFFEAAFLLFGHDFPEIEHTECVFDGGEVCRYLIRWRPSLTARLLLARRITFVVLLVLCVSTFFLGHFLLEPVLICSLVFYLLLALLGNRVERKDLLASLTSMRNSSEKLLAQVQENCDSALTINEIGKVISTRTELEDILASVNQVLHKRLGYGRGIMMLSDPEKNALLLRGCFGLSPDDEEKISRIELPLDYSAAPGVMVSCFRAQKPMLVDNIDDVRDQAIPENFSLFVALGVHSFICVPIVCEGEALGVLAVDDANRDGGLLQSDLNLIQGIAPVIGVAIRNAMRLANERKLSDQLRKASEQLERRVSERTAELSQAYAELEFLYDSVSHDLRTPLRVIYGYGELLLDGYGERLDATAREYLSNIIGGGERMEATLDRMLDISEARIAPIKEIGVDLSAMAQRIVGELRVTDVKRTVRVEIEEGVQVNGDEKLLASVMENLLGNAWKYSAGKPETIISFGRRDGICYVKDNGVGFDMSQANKLFLPFQRLHHGSDFAGHGLGLSMVRRMIERMGGTVWGEGKPGEGATFFFTVPPGDAS</sequence>
<evidence type="ECO:0000256" key="6">
    <source>
        <dbReference type="SAM" id="Coils"/>
    </source>
</evidence>
<evidence type="ECO:0000256" key="4">
    <source>
        <dbReference type="ARBA" id="ARBA00022679"/>
    </source>
</evidence>
<dbReference type="PRINTS" id="PR00344">
    <property type="entry name" value="BCTRLSENSOR"/>
</dbReference>
<dbReference type="PANTHER" id="PTHR42878:SF15">
    <property type="entry name" value="BACTERIOPHYTOCHROME"/>
    <property type="match status" value="1"/>
</dbReference>
<organism evidence="9 10">
    <name type="scientific">Geomonas terrae</name>
    <dbReference type="NCBI Taxonomy" id="2562681"/>
    <lineage>
        <taxon>Bacteria</taxon>
        <taxon>Pseudomonadati</taxon>
        <taxon>Thermodesulfobacteriota</taxon>
        <taxon>Desulfuromonadia</taxon>
        <taxon>Geobacterales</taxon>
        <taxon>Geobacteraceae</taxon>
        <taxon>Geomonas</taxon>
    </lineage>
</organism>
<dbReference type="Pfam" id="PF00512">
    <property type="entry name" value="HisKA"/>
    <property type="match status" value="1"/>
</dbReference>
<dbReference type="SUPFAM" id="SSF47384">
    <property type="entry name" value="Homodimeric domain of signal transducing histidine kinase"/>
    <property type="match status" value="1"/>
</dbReference>
<dbReference type="InterPro" id="IPR029016">
    <property type="entry name" value="GAF-like_dom_sf"/>
</dbReference>
<evidence type="ECO:0000313" key="10">
    <source>
        <dbReference type="Proteomes" id="UP000306416"/>
    </source>
</evidence>
<evidence type="ECO:0000313" key="9">
    <source>
        <dbReference type="EMBL" id="TGU72672.1"/>
    </source>
</evidence>
<dbReference type="PANTHER" id="PTHR42878">
    <property type="entry name" value="TWO-COMPONENT HISTIDINE KINASE"/>
    <property type="match status" value="1"/>
</dbReference>
<dbReference type="SUPFAM" id="SSF55781">
    <property type="entry name" value="GAF domain-like"/>
    <property type="match status" value="1"/>
</dbReference>
<dbReference type="Gene3D" id="3.30.450.40">
    <property type="match status" value="1"/>
</dbReference>
<keyword evidence="3" id="KW-0597">Phosphoprotein</keyword>
<dbReference type="RefSeq" id="WP_135870146.1">
    <property type="nucleotide sequence ID" value="NZ_SRSC01000002.1"/>
</dbReference>
<gene>
    <name evidence="9" type="ORF">E4633_10255</name>
</gene>
<keyword evidence="4" id="KW-0808">Transferase</keyword>
<dbReference type="GO" id="GO:0000155">
    <property type="term" value="F:phosphorelay sensor kinase activity"/>
    <property type="evidence" value="ECO:0007669"/>
    <property type="project" value="InterPro"/>
</dbReference>
<evidence type="ECO:0000256" key="2">
    <source>
        <dbReference type="ARBA" id="ARBA00012438"/>
    </source>
</evidence>
<dbReference type="GO" id="GO:0000156">
    <property type="term" value="F:phosphorelay response regulator activity"/>
    <property type="evidence" value="ECO:0007669"/>
    <property type="project" value="TreeGrafter"/>
</dbReference>
<dbReference type="Gene3D" id="1.10.287.130">
    <property type="match status" value="1"/>
</dbReference>
<dbReference type="PROSITE" id="PS50109">
    <property type="entry name" value="HIS_KIN"/>
    <property type="match status" value="1"/>
</dbReference>
<feature type="transmembrane region" description="Helical" evidence="7">
    <location>
        <begin position="193"/>
        <end position="214"/>
    </location>
</feature>
<dbReference type="SMART" id="SM00388">
    <property type="entry name" value="HisKA"/>
    <property type="match status" value="1"/>
</dbReference>
<protein>
    <recommendedName>
        <fullName evidence="2">histidine kinase</fullName>
        <ecNumber evidence="2">2.7.13.3</ecNumber>
    </recommendedName>
</protein>
<dbReference type="EMBL" id="SRSC01000002">
    <property type="protein sequence ID" value="TGU72672.1"/>
    <property type="molecule type" value="Genomic_DNA"/>
</dbReference>
<evidence type="ECO:0000259" key="8">
    <source>
        <dbReference type="PROSITE" id="PS50109"/>
    </source>
</evidence>
<dbReference type="SMART" id="SM00387">
    <property type="entry name" value="HATPase_c"/>
    <property type="match status" value="1"/>
</dbReference>
<dbReference type="Pfam" id="PF01590">
    <property type="entry name" value="GAF"/>
    <property type="match status" value="1"/>
</dbReference>
<comment type="caution">
    <text evidence="9">The sequence shown here is derived from an EMBL/GenBank/DDBJ whole genome shotgun (WGS) entry which is preliminary data.</text>
</comment>
<dbReference type="CDD" id="cd00082">
    <property type="entry name" value="HisKA"/>
    <property type="match status" value="1"/>
</dbReference>
<dbReference type="Proteomes" id="UP000306416">
    <property type="component" value="Unassembled WGS sequence"/>
</dbReference>
<evidence type="ECO:0000256" key="3">
    <source>
        <dbReference type="ARBA" id="ARBA00022553"/>
    </source>
</evidence>
<evidence type="ECO:0000256" key="5">
    <source>
        <dbReference type="ARBA" id="ARBA00022777"/>
    </source>
</evidence>
<dbReference type="InterPro" id="IPR005467">
    <property type="entry name" value="His_kinase_dom"/>
</dbReference>
<evidence type="ECO:0000256" key="1">
    <source>
        <dbReference type="ARBA" id="ARBA00000085"/>
    </source>
</evidence>
<dbReference type="GO" id="GO:0030295">
    <property type="term" value="F:protein kinase activator activity"/>
    <property type="evidence" value="ECO:0007669"/>
    <property type="project" value="TreeGrafter"/>
</dbReference>
<dbReference type="InterPro" id="IPR003594">
    <property type="entry name" value="HATPase_dom"/>
</dbReference>
<dbReference type="GO" id="GO:0007234">
    <property type="term" value="P:osmosensory signaling via phosphorelay pathway"/>
    <property type="evidence" value="ECO:0007669"/>
    <property type="project" value="TreeGrafter"/>
</dbReference>
<dbReference type="InterPro" id="IPR003018">
    <property type="entry name" value="GAF"/>
</dbReference>
<keyword evidence="7" id="KW-1133">Transmembrane helix</keyword>
<dbReference type="InterPro" id="IPR036097">
    <property type="entry name" value="HisK_dim/P_sf"/>
</dbReference>
<dbReference type="InterPro" id="IPR003661">
    <property type="entry name" value="HisK_dim/P_dom"/>
</dbReference>